<name>A0A366DV27_9NOCA</name>
<feature type="signal peptide" evidence="1">
    <location>
        <begin position="1"/>
        <end position="28"/>
    </location>
</feature>
<dbReference type="AlphaFoldDB" id="A0A366DV27"/>
<dbReference type="Proteomes" id="UP000252586">
    <property type="component" value="Unassembled WGS sequence"/>
</dbReference>
<protein>
    <submittedName>
        <fullName evidence="2">Uncharacterized protein</fullName>
    </submittedName>
</protein>
<sequence length="89" mass="9434">MFRTLAKPILLLGLAVGATLTPATLSSAAPDLTGPVLPVAYGAAGPYDSKSSCESARKSAIDDEKVKWAGPCFEKGGTKANPRYYFEYY</sequence>
<keyword evidence="3" id="KW-1185">Reference proteome</keyword>
<comment type="caution">
    <text evidence="2">The sequence shown here is derived from an EMBL/GenBank/DDBJ whole genome shotgun (WGS) entry which is preliminary data.</text>
</comment>
<proteinExistence type="predicted"/>
<evidence type="ECO:0000313" key="3">
    <source>
        <dbReference type="Proteomes" id="UP000252586"/>
    </source>
</evidence>
<evidence type="ECO:0000313" key="2">
    <source>
        <dbReference type="EMBL" id="RBO93943.1"/>
    </source>
</evidence>
<gene>
    <name evidence="2" type="ORF">DFR74_102363</name>
</gene>
<dbReference type="RefSeq" id="WP_067501784.1">
    <property type="nucleotide sequence ID" value="NZ_QNRE01000002.1"/>
</dbReference>
<reference evidence="2 3" key="1">
    <citation type="submission" date="2018-06" db="EMBL/GenBank/DDBJ databases">
        <title>Genomic Encyclopedia of Type Strains, Phase IV (KMG-IV): sequencing the most valuable type-strain genomes for metagenomic binning, comparative biology and taxonomic classification.</title>
        <authorList>
            <person name="Goeker M."/>
        </authorList>
    </citation>
    <scope>NUCLEOTIDE SEQUENCE [LARGE SCALE GENOMIC DNA]</scope>
    <source>
        <strain evidence="2 3">DSM 44599</strain>
    </source>
</reference>
<dbReference type="STRING" id="1210090.GCA_001613185_00261"/>
<keyword evidence="1" id="KW-0732">Signal</keyword>
<feature type="chain" id="PRO_5016916681" evidence="1">
    <location>
        <begin position="29"/>
        <end position="89"/>
    </location>
</feature>
<organism evidence="2 3">
    <name type="scientific">Nocardia puris</name>
    <dbReference type="NCBI Taxonomy" id="208602"/>
    <lineage>
        <taxon>Bacteria</taxon>
        <taxon>Bacillati</taxon>
        <taxon>Actinomycetota</taxon>
        <taxon>Actinomycetes</taxon>
        <taxon>Mycobacteriales</taxon>
        <taxon>Nocardiaceae</taxon>
        <taxon>Nocardia</taxon>
    </lineage>
</organism>
<evidence type="ECO:0000256" key="1">
    <source>
        <dbReference type="SAM" id="SignalP"/>
    </source>
</evidence>
<dbReference type="EMBL" id="QNRE01000002">
    <property type="protein sequence ID" value="RBO93943.1"/>
    <property type="molecule type" value="Genomic_DNA"/>
</dbReference>
<accession>A0A366DV27</accession>